<name>M1P144_9ZZZZ</name>
<keyword evidence="5" id="KW-0411">Iron-sulfur</keyword>
<dbReference type="EMBL" id="JX684081">
    <property type="protein sequence ID" value="AGF93086.1"/>
    <property type="molecule type" value="Genomic_DNA"/>
</dbReference>
<comment type="similarity">
    <text evidence="1">Belongs to the class-I fumarase family.</text>
</comment>
<reference evidence="9" key="1">
    <citation type="journal article" date="2013" name="Syst. Appl. Microbiol.">
        <title>New insights into the archaeal diversity of a hypersaline microbial mat obtained by a metagenomic approach.</title>
        <authorList>
            <person name="Lopez-Lopez A."/>
            <person name="Richter M."/>
            <person name="Pena A."/>
            <person name="Tamames J."/>
            <person name="Rossello-Mora R."/>
        </authorList>
    </citation>
    <scope>NUCLEOTIDE SEQUENCE</scope>
</reference>
<dbReference type="GO" id="GO:0046872">
    <property type="term" value="F:metal ion binding"/>
    <property type="evidence" value="ECO:0007669"/>
    <property type="project" value="UniProtKB-KW"/>
</dbReference>
<dbReference type="NCBIfam" id="NF004885">
    <property type="entry name" value="PRK06246.1"/>
    <property type="match status" value="1"/>
</dbReference>
<proteinExistence type="inferred from homology"/>
<gene>
    <name evidence="9" type="ORF">FLSS-9_0018</name>
</gene>
<evidence type="ECO:0000256" key="5">
    <source>
        <dbReference type="ARBA" id="ARBA00023014"/>
    </source>
</evidence>
<evidence type="ECO:0000256" key="2">
    <source>
        <dbReference type="ARBA" id="ARBA00022485"/>
    </source>
</evidence>
<evidence type="ECO:0000256" key="3">
    <source>
        <dbReference type="ARBA" id="ARBA00022723"/>
    </source>
</evidence>
<evidence type="ECO:0000313" key="9">
    <source>
        <dbReference type="EMBL" id="AGF93086.1"/>
    </source>
</evidence>
<keyword evidence="3" id="KW-0479">Metal-binding</keyword>
<keyword evidence="2" id="KW-0004">4Fe-4S</keyword>
<dbReference type="PANTHER" id="PTHR30389">
    <property type="entry name" value="FUMARATE HYDRATASE-RELATED"/>
    <property type="match status" value="1"/>
</dbReference>
<dbReference type="GO" id="GO:0016829">
    <property type="term" value="F:lyase activity"/>
    <property type="evidence" value="ECO:0007669"/>
    <property type="project" value="UniProtKB-KW"/>
</dbReference>
<keyword evidence="6 9" id="KW-0456">Lyase</keyword>
<protein>
    <submittedName>
        <fullName evidence="9">Hydro-lyase, Fe-S type, tartrate/fumarate subfamily, alpha subunit</fullName>
    </submittedName>
</protein>
<sequence length="288" mass="31769">MVSKEIFLENIVEMLELAATSLPQDVENALEKAREREENTIAQAQLDAILENVEVAREEKIPMCQDTGLPIFFIKKGTKTTLNFDLKKTLENAVKKATEKIPLRPNVVDPLSRKNSNDNTGEKHPLIHTELVKEDKLEVDIMLKGGGSENWSKLFMLNPTTTKQEITEKITNHVKKAGGQVCPPTILGIGIGGTATEANTLAKKTLLKPLNKENTQLTNLKNKIKKKTNNTKIGPMGLGGKTTVLDVKIEKAGCHTASLPIALNFHCWAARRAKGEFSNGKFDLKVPK</sequence>
<keyword evidence="7" id="KW-0175">Coiled coil</keyword>
<dbReference type="InterPro" id="IPR051208">
    <property type="entry name" value="Class-I_Fumarase/Tartrate_DH"/>
</dbReference>
<dbReference type="Pfam" id="PF05681">
    <property type="entry name" value="Fumerase"/>
    <property type="match status" value="1"/>
</dbReference>
<evidence type="ECO:0000256" key="6">
    <source>
        <dbReference type="ARBA" id="ARBA00023239"/>
    </source>
</evidence>
<dbReference type="NCBIfam" id="TIGR00722">
    <property type="entry name" value="ttdA_fumA_fumB"/>
    <property type="match status" value="1"/>
</dbReference>
<evidence type="ECO:0000256" key="4">
    <source>
        <dbReference type="ARBA" id="ARBA00023004"/>
    </source>
</evidence>
<dbReference type="InterPro" id="IPR004646">
    <property type="entry name" value="Fe-S_hydro-lyase_TtdA-typ_cat"/>
</dbReference>
<accession>M1P144</accession>
<keyword evidence="4" id="KW-0408">Iron</keyword>
<feature type="domain" description="Fe-S hydro-lyase tartrate dehydratase alpha-type catalytic" evidence="8">
    <location>
        <begin position="10"/>
        <end position="274"/>
    </location>
</feature>
<evidence type="ECO:0000256" key="1">
    <source>
        <dbReference type="ARBA" id="ARBA00008876"/>
    </source>
</evidence>
<evidence type="ECO:0000256" key="7">
    <source>
        <dbReference type="SAM" id="Coils"/>
    </source>
</evidence>
<dbReference type="AlphaFoldDB" id="M1P144"/>
<evidence type="ECO:0000259" key="8">
    <source>
        <dbReference type="Pfam" id="PF05681"/>
    </source>
</evidence>
<feature type="coiled-coil region" evidence="7">
    <location>
        <begin position="27"/>
        <end position="59"/>
    </location>
</feature>
<organism evidence="9">
    <name type="scientific">uncultured organism</name>
    <dbReference type="NCBI Taxonomy" id="155900"/>
    <lineage>
        <taxon>unclassified sequences</taxon>
        <taxon>environmental samples</taxon>
    </lineage>
</organism>
<dbReference type="GO" id="GO:0051539">
    <property type="term" value="F:4 iron, 4 sulfur cluster binding"/>
    <property type="evidence" value="ECO:0007669"/>
    <property type="project" value="UniProtKB-KW"/>
</dbReference>
<dbReference type="PANTHER" id="PTHR30389:SF17">
    <property type="entry name" value="L(+)-TARTRATE DEHYDRATASE SUBUNIT ALPHA-RELATED"/>
    <property type="match status" value="1"/>
</dbReference>